<keyword evidence="1" id="KW-0472">Membrane</keyword>
<dbReference type="RefSeq" id="WP_275812466.1">
    <property type="nucleotide sequence ID" value="NZ_BAAANM010000004.1"/>
</dbReference>
<gene>
    <name evidence="2" type="ORF">P2L57_11855</name>
</gene>
<name>A0ABT5YXW5_9ACTN</name>
<evidence type="ECO:0000313" key="2">
    <source>
        <dbReference type="EMBL" id="MDF2256405.1"/>
    </source>
</evidence>
<proteinExistence type="predicted"/>
<keyword evidence="3" id="KW-1185">Reference proteome</keyword>
<feature type="transmembrane region" description="Helical" evidence="1">
    <location>
        <begin position="24"/>
        <end position="47"/>
    </location>
</feature>
<evidence type="ECO:0000313" key="3">
    <source>
        <dbReference type="Proteomes" id="UP001220022"/>
    </source>
</evidence>
<sequence length="128" mass="13132">MARAASTSRFLRLRDRDGAARRSVGCVVAFGLFLGTFLLTGAAVVLAPELTPTVAVPATVAECHYGPGRANTLECSGGWTADGTAVSGQTLPVTGTPGATARVMVRRQINDALAGIEHQGCLPPSPDL</sequence>
<organism evidence="2 3">
    <name type="scientific">Streptantibioticus ferralitis</name>
    <dbReference type="NCBI Taxonomy" id="236510"/>
    <lineage>
        <taxon>Bacteria</taxon>
        <taxon>Bacillati</taxon>
        <taxon>Actinomycetota</taxon>
        <taxon>Actinomycetes</taxon>
        <taxon>Kitasatosporales</taxon>
        <taxon>Streptomycetaceae</taxon>
        <taxon>Streptantibioticus</taxon>
    </lineage>
</organism>
<dbReference type="EMBL" id="JARHTQ010000006">
    <property type="protein sequence ID" value="MDF2256405.1"/>
    <property type="molecule type" value="Genomic_DNA"/>
</dbReference>
<keyword evidence="1" id="KW-1133">Transmembrane helix</keyword>
<protein>
    <submittedName>
        <fullName evidence="2">Uncharacterized protein</fullName>
    </submittedName>
</protein>
<comment type="caution">
    <text evidence="2">The sequence shown here is derived from an EMBL/GenBank/DDBJ whole genome shotgun (WGS) entry which is preliminary data.</text>
</comment>
<dbReference type="Proteomes" id="UP001220022">
    <property type="component" value="Unassembled WGS sequence"/>
</dbReference>
<reference evidence="2 3" key="1">
    <citation type="submission" date="2023-03" db="EMBL/GenBank/DDBJ databases">
        <title>Draft genome sequence of type strain Streptomyces ferralitis JCM 14344.</title>
        <authorList>
            <person name="Klaysubun C."/>
            <person name="Duangmal K."/>
        </authorList>
    </citation>
    <scope>NUCLEOTIDE SEQUENCE [LARGE SCALE GENOMIC DNA]</scope>
    <source>
        <strain evidence="2 3">JCM 14344</strain>
    </source>
</reference>
<accession>A0ABT5YXW5</accession>
<evidence type="ECO:0000256" key="1">
    <source>
        <dbReference type="SAM" id="Phobius"/>
    </source>
</evidence>
<keyword evidence="1" id="KW-0812">Transmembrane</keyword>